<keyword evidence="1" id="KW-0614">Plasmid</keyword>
<geneLocation type="plasmid" evidence="1 2">
    <name>unnamed</name>
</geneLocation>
<reference evidence="1 2" key="1">
    <citation type="submission" date="2019-11" db="EMBL/GenBank/DDBJ databases">
        <title>Whole Genome Sequencing and Comparative Genomic Analyses of Lysinibacillus pakistanensis LZH-9, a Halotolerant Strain with Excellent COD Removal Capability.</title>
        <authorList>
            <person name="Zhou H."/>
        </authorList>
    </citation>
    <scope>NUCLEOTIDE SEQUENCE [LARGE SCALE GENOMIC DNA]</scope>
    <source>
        <strain evidence="1 2">LZH-9</strain>
        <plasmid evidence="1 2">unnamed</plasmid>
    </source>
</reference>
<gene>
    <name evidence="1" type="ORF">GDS87_24765</name>
</gene>
<keyword evidence="2" id="KW-1185">Reference proteome</keyword>
<name>A0ABX6DI53_9BACI</name>
<evidence type="ECO:0000313" key="2">
    <source>
        <dbReference type="Proteomes" id="UP000373269"/>
    </source>
</evidence>
<evidence type="ECO:0000313" key="1">
    <source>
        <dbReference type="EMBL" id="QGG54136.1"/>
    </source>
</evidence>
<organism evidence="1 2">
    <name type="scientific">Lysinibacillus pakistanensis</name>
    <dbReference type="NCBI Taxonomy" id="759811"/>
    <lineage>
        <taxon>Bacteria</taxon>
        <taxon>Bacillati</taxon>
        <taxon>Bacillota</taxon>
        <taxon>Bacilli</taxon>
        <taxon>Bacillales</taxon>
        <taxon>Bacillaceae</taxon>
        <taxon>Lysinibacillus</taxon>
    </lineage>
</organism>
<sequence length="172" mass="19884">MWQKSLLLELRKYANSTIGKDPDRSTAEKLAQKLYNDFKHISTQEIGYCLDLLVGGETGIEPDTFKLSGTPIVKMLKQYDGKRKAFNRYYWEIKNEENSAIEAQRAQQEFLRQALMKKSQGATLTVYERSTIGKHLIESESHQVRQAIWEDVDKQLPTMQRELKKNVTEPSG</sequence>
<accession>A0ABX6DI53</accession>
<protein>
    <submittedName>
        <fullName evidence="1">Uncharacterized protein</fullName>
    </submittedName>
</protein>
<dbReference type="EMBL" id="CP045836">
    <property type="protein sequence ID" value="QGG54136.1"/>
    <property type="molecule type" value="Genomic_DNA"/>
</dbReference>
<dbReference type="Proteomes" id="UP000373269">
    <property type="component" value="Plasmid unnamed"/>
</dbReference>
<proteinExistence type="predicted"/>